<comment type="function">
    <text evidence="7">Ferredoxins are iron-sulfur proteins that transfer electrons in a wide variety of metabolic reactions.</text>
</comment>
<comment type="cofactor">
    <cofactor evidence="1">
        <name>[4Fe-4S] cluster</name>
        <dbReference type="ChEBI" id="CHEBI:49883"/>
    </cofactor>
</comment>
<protein>
    <recommendedName>
        <fullName evidence="7">Ferredoxin</fullName>
    </recommendedName>
</protein>
<dbReference type="InterPro" id="IPR051269">
    <property type="entry name" value="Fe-S_cluster_ET"/>
</dbReference>
<accession>A0A150IX24</accession>
<evidence type="ECO:0000313" key="10">
    <source>
        <dbReference type="EMBL" id="KYC47047.1"/>
    </source>
</evidence>
<evidence type="ECO:0000256" key="7">
    <source>
        <dbReference type="RuleBase" id="RU368020"/>
    </source>
</evidence>
<dbReference type="InterPro" id="IPR017896">
    <property type="entry name" value="4Fe4S_Fe-S-bd"/>
</dbReference>
<keyword evidence="5 7" id="KW-0408">Iron</keyword>
<dbReference type="InterPro" id="IPR017900">
    <property type="entry name" value="4Fe4S_Fe_S_CS"/>
</dbReference>
<evidence type="ECO:0000256" key="1">
    <source>
        <dbReference type="ARBA" id="ARBA00001966"/>
    </source>
</evidence>
<dbReference type="GO" id="GO:0009055">
    <property type="term" value="F:electron transfer activity"/>
    <property type="evidence" value="ECO:0007669"/>
    <property type="project" value="UniProtKB-UniRule"/>
</dbReference>
<keyword evidence="2 7" id="KW-0813">Transport</keyword>
<accession>A0A150IQ07</accession>
<reference evidence="12 13" key="1">
    <citation type="journal article" date="2016" name="ISME J.">
        <title>Chasing the elusive Euryarchaeota class WSA2: genomes reveal a uniquely fastidious methyl-reducing methanogen.</title>
        <authorList>
            <person name="Nobu M.K."/>
            <person name="Narihiro T."/>
            <person name="Kuroda K."/>
            <person name="Mei R."/>
            <person name="Liu W.T."/>
        </authorList>
    </citation>
    <scope>NUCLEOTIDE SEQUENCE [LARGE SCALE GENOMIC DNA]</scope>
    <source>
        <strain evidence="9">B03fssc0709_Meth_Bin005</strain>
        <strain evidence="10">B15fssc0709_Meth_Bin003</strain>
        <strain evidence="11">BMIXfssc0709_Meth_Bin006</strain>
    </source>
</reference>
<dbReference type="PROSITE" id="PS51379">
    <property type="entry name" value="4FE4S_FER_2"/>
    <property type="match status" value="1"/>
</dbReference>
<dbReference type="EMBL" id="LNGF01000035">
    <property type="protein sequence ID" value="KYC47047.1"/>
    <property type="molecule type" value="Genomic_DNA"/>
</dbReference>
<dbReference type="Pfam" id="PF13459">
    <property type="entry name" value="Fer4_15"/>
    <property type="match status" value="1"/>
</dbReference>
<dbReference type="EMBL" id="LNJC01000035">
    <property type="protein sequence ID" value="KYC49448.1"/>
    <property type="molecule type" value="Genomic_DNA"/>
</dbReference>
<dbReference type="GO" id="GO:0051536">
    <property type="term" value="F:iron-sulfur cluster binding"/>
    <property type="evidence" value="ECO:0007669"/>
    <property type="project" value="UniProtKB-KW"/>
</dbReference>
<dbReference type="GO" id="GO:0005506">
    <property type="term" value="F:iron ion binding"/>
    <property type="evidence" value="ECO:0007669"/>
    <property type="project" value="UniProtKB-UniRule"/>
</dbReference>
<gene>
    <name evidence="9" type="ORF">APG10_01219</name>
    <name evidence="10" type="ORF">APG11_01487</name>
    <name evidence="11" type="ORF">APG12_01469</name>
</gene>
<name>A0A150IJ11_9EURY</name>
<dbReference type="PANTHER" id="PTHR36923">
    <property type="entry name" value="FERREDOXIN"/>
    <property type="match status" value="1"/>
</dbReference>
<sequence length="71" mass="7767">MIVHIKQEECILCGNCSSTCPEVFIVEPGESSKVTKKYRGKNDSEGEINENLFECVQSAADSCPVSIISLQ</sequence>
<evidence type="ECO:0000256" key="2">
    <source>
        <dbReference type="ARBA" id="ARBA00022448"/>
    </source>
</evidence>
<dbReference type="EMBL" id="LNGE01000033">
    <property type="protein sequence ID" value="KYC45020.1"/>
    <property type="molecule type" value="Genomic_DNA"/>
</dbReference>
<accession>A0A150IJ11</accession>
<keyword evidence="6 7" id="KW-0411">Iron-sulfur</keyword>
<evidence type="ECO:0000256" key="3">
    <source>
        <dbReference type="ARBA" id="ARBA00022723"/>
    </source>
</evidence>
<proteinExistence type="predicted"/>
<keyword evidence="3 7" id="KW-0479">Metal-binding</keyword>
<dbReference type="AlphaFoldDB" id="A0A150IJ11"/>
<evidence type="ECO:0000313" key="9">
    <source>
        <dbReference type="EMBL" id="KYC45020.1"/>
    </source>
</evidence>
<evidence type="ECO:0000256" key="6">
    <source>
        <dbReference type="ARBA" id="ARBA00023014"/>
    </source>
</evidence>
<comment type="caution">
    <text evidence="9">The sequence shown here is derived from an EMBL/GenBank/DDBJ whole genome shotgun (WGS) entry which is preliminary data.</text>
</comment>
<dbReference type="Proteomes" id="UP000092401">
    <property type="component" value="Unassembled WGS sequence"/>
</dbReference>
<dbReference type="PROSITE" id="PS00198">
    <property type="entry name" value="4FE4S_FER_1"/>
    <property type="match status" value="1"/>
</dbReference>
<dbReference type="SUPFAM" id="SSF54862">
    <property type="entry name" value="4Fe-4S ferredoxins"/>
    <property type="match status" value="1"/>
</dbReference>
<evidence type="ECO:0000313" key="12">
    <source>
        <dbReference type="Proteomes" id="UP000091929"/>
    </source>
</evidence>
<feature type="domain" description="4Fe-4S ferredoxin-type" evidence="8">
    <location>
        <begin position="1"/>
        <end position="29"/>
    </location>
</feature>
<evidence type="ECO:0000256" key="5">
    <source>
        <dbReference type="ARBA" id="ARBA00023004"/>
    </source>
</evidence>
<dbReference type="Gene3D" id="3.30.70.20">
    <property type="match status" value="1"/>
</dbReference>
<dbReference type="Proteomes" id="UP000091929">
    <property type="component" value="Unassembled WGS sequence"/>
</dbReference>
<evidence type="ECO:0000313" key="13">
    <source>
        <dbReference type="Proteomes" id="UP000092401"/>
    </source>
</evidence>
<dbReference type="Proteomes" id="UP000092403">
    <property type="component" value="Unassembled WGS sequence"/>
</dbReference>
<evidence type="ECO:0000256" key="4">
    <source>
        <dbReference type="ARBA" id="ARBA00022982"/>
    </source>
</evidence>
<dbReference type="InterPro" id="IPR001080">
    <property type="entry name" value="3Fe4S_ferredoxin"/>
</dbReference>
<evidence type="ECO:0000259" key="8">
    <source>
        <dbReference type="PROSITE" id="PS51379"/>
    </source>
</evidence>
<dbReference type="GO" id="GO:0016491">
    <property type="term" value="F:oxidoreductase activity"/>
    <property type="evidence" value="ECO:0007669"/>
    <property type="project" value="UniProtKB-ARBA"/>
</dbReference>
<keyword evidence="4 7" id="KW-0249">Electron transport</keyword>
<dbReference type="PANTHER" id="PTHR36923:SF3">
    <property type="entry name" value="FERREDOXIN"/>
    <property type="match status" value="1"/>
</dbReference>
<dbReference type="PRINTS" id="PR00352">
    <property type="entry name" value="3FE4SFRDOXIN"/>
</dbReference>
<evidence type="ECO:0000313" key="11">
    <source>
        <dbReference type="EMBL" id="KYC49448.1"/>
    </source>
</evidence>
<organism evidence="9 13">
    <name type="scientific">Candidatus Methanofastidiosum methylothiophilum</name>
    <dbReference type="NCBI Taxonomy" id="1705564"/>
    <lineage>
        <taxon>Archaea</taxon>
        <taxon>Methanobacteriati</taxon>
        <taxon>Methanobacteriota</taxon>
        <taxon>Stenosarchaea group</taxon>
        <taxon>Candidatus Methanofastidiosia</taxon>
        <taxon>Candidatus Methanofastidiosales</taxon>
        <taxon>Candidatus Methanofastidiosaceae</taxon>
        <taxon>Candidatus Methanofastidiosum</taxon>
    </lineage>
</organism>